<dbReference type="SUPFAM" id="SSF56672">
    <property type="entry name" value="DNA/RNA polymerases"/>
    <property type="match status" value="1"/>
</dbReference>
<feature type="domain" description="Reverse transcriptase RNase H-like" evidence="7">
    <location>
        <begin position="135"/>
        <end position="209"/>
    </location>
</feature>
<evidence type="ECO:0000256" key="1">
    <source>
        <dbReference type="ARBA" id="ARBA00022679"/>
    </source>
</evidence>
<dbReference type="AlphaFoldDB" id="A0A9W7XUZ6"/>
<evidence type="ECO:0000256" key="4">
    <source>
        <dbReference type="ARBA" id="ARBA00022759"/>
    </source>
</evidence>
<dbReference type="GO" id="GO:0003964">
    <property type="term" value="F:RNA-directed DNA polymerase activity"/>
    <property type="evidence" value="ECO:0007669"/>
    <property type="project" value="UniProtKB-KW"/>
</dbReference>
<keyword evidence="2" id="KW-0548">Nucleotidyltransferase</keyword>
<dbReference type="Pfam" id="PF17917">
    <property type="entry name" value="RT_RNaseH"/>
    <property type="match status" value="1"/>
</dbReference>
<reference evidence="8" key="1">
    <citation type="submission" date="2022-07" db="EMBL/GenBank/DDBJ databases">
        <title>Phylogenomic reconstructions and comparative analyses of Kickxellomycotina fungi.</title>
        <authorList>
            <person name="Reynolds N.K."/>
            <person name="Stajich J.E."/>
            <person name="Barry K."/>
            <person name="Grigoriev I.V."/>
            <person name="Crous P."/>
            <person name="Smith M.E."/>
        </authorList>
    </citation>
    <scope>NUCLEOTIDE SEQUENCE</scope>
    <source>
        <strain evidence="8">BCRC 34381</strain>
    </source>
</reference>
<evidence type="ECO:0000256" key="6">
    <source>
        <dbReference type="ARBA" id="ARBA00022918"/>
    </source>
</evidence>
<evidence type="ECO:0000256" key="2">
    <source>
        <dbReference type="ARBA" id="ARBA00022695"/>
    </source>
</evidence>
<evidence type="ECO:0000256" key="5">
    <source>
        <dbReference type="ARBA" id="ARBA00022801"/>
    </source>
</evidence>
<keyword evidence="5" id="KW-0378">Hydrolase</keyword>
<organism evidence="8 9">
    <name type="scientific">Coemansia biformis</name>
    <dbReference type="NCBI Taxonomy" id="1286918"/>
    <lineage>
        <taxon>Eukaryota</taxon>
        <taxon>Fungi</taxon>
        <taxon>Fungi incertae sedis</taxon>
        <taxon>Zoopagomycota</taxon>
        <taxon>Kickxellomycotina</taxon>
        <taxon>Kickxellomycetes</taxon>
        <taxon>Kickxellales</taxon>
        <taxon>Kickxellaceae</taxon>
        <taxon>Coemansia</taxon>
    </lineage>
</organism>
<name>A0A9W7XUZ6_9FUNG</name>
<evidence type="ECO:0000313" key="8">
    <source>
        <dbReference type="EMBL" id="KAJ1718928.1"/>
    </source>
</evidence>
<evidence type="ECO:0000259" key="7">
    <source>
        <dbReference type="Pfam" id="PF17917"/>
    </source>
</evidence>
<dbReference type="EMBL" id="JANBOI010003116">
    <property type="protein sequence ID" value="KAJ1718928.1"/>
    <property type="molecule type" value="Genomic_DNA"/>
</dbReference>
<dbReference type="InterPro" id="IPR041373">
    <property type="entry name" value="RT_RNaseH"/>
</dbReference>
<proteinExistence type="predicted"/>
<keyword evidence="4" id="KW-0255">Endonuclease</keyword>
<keyword evidence="1" id="KW-0808">Transferase</keyword>
<protein>
    <recommendedName>
        <fullName evidence="7">Reverse transcriptase RNase H-like domain-containing protein</fullName>
    </recommendedName>
</protein>
<gene>
    <name evidence="8" type="ORF">LPJ61_006425</name>
</gene>
<keyword evidence="6" id="KW-0695">RNA-directed DNA polymerase</keyword>
<dbReference type="InterPro" id="IPR043502">
    <property type="entry name" value="DNA/RNA_pol_sf"/>
</dbReference>
<dbReference type="OrthoDB" id="5593800at2759"/>
<keyword evidence="9" id="KW-1185">Reference proteome</keyword>
<evidence type="ECO:0000313" key="9">
    <source>
        <dbReference type="Proteomes" id="UP001143981"/>
    </source>
</evidence>
<accession>A0A9W7XUZ6</accession>
<evidence type="ECO:0000256" key="3">
    <source>
        <dbReference type="ARBA" id="ARBA00022722"/>
    </source>
</evidence>
<feature type="non-terminal residue" evidence="8">
    <location>
        <position position="234"/>
    </location>
</feature>
<comment type="caution">
    <text evidence="8">The sequence shown here is derived from an EMBL/GenBank/DDBJ whole genome shotgun (WGS) entry which is preliminary data.</text>
</comment>
<sequence length="234" mass="26466">MASDEAVHIMDVGIMLRCLAAANITVNMWKSLWCTMSSMEVLGRAWSADRSWVPFDHHVVTLQGMDFPVMVSSIRRLCGGINSISEHIPWSQALLAPFYEATGKVWLTKANQDALREPWAALQQALLNVHMLYDLAPVVYFSRMFGGQQGSKPSIWHEACMAYKAIKYFYLYLDGCANFWLETDCTVIVSLHTHKTTNDSDVLAHFKLGLSELGMKKNMIFHCPGVNQQMADWL</sequence>
<dbReference type="Proteomes" id="UP001143981">
    <property type="component" value="Unassembled WGS sequence"/>
</dbReference>
<keyword evidence="3" id="KW-0540">Nuclease</keyword>
<dbReference type="GO" id="GO:0016787">
    <property type="term" value="F:hydrolase activity"/>
    <property type="evidence" value="ECO:0007669"/>
    <property type="project" value="UniProtKB-KW"/>
</dbReference>
<dbReference type="GO" id="GO:0004519">
    <property type="term" value="F:endonuclease activity"/>
    <property type="evidence" value="ECO:0007669"/>
    <property type="project" value="UniProtKB-KW"/>
</dbReference>